<dbReference type="InterPro" id="IPR001680">
    <property type="entry name" value="WD40_rpt"/>
</dbReference>
<evidence type="ECO:0000256" key="2">
    <source>
        <dbReference type="ARBA" id="ARBA00022574"/>
    </source>
</evidence>
<dbReference type="InterPro" id="IPR020472">
    <property type="entry name" value="WD40_PAC1"/>
</dbReference>
<gene>
    <name evidence="5" type="ORF">CGI_10004278</name>
</gene>
<dbReference type="InterPro" id="IPR051246">
    <property type="entry name" value="WDR48"/>
</dbReference>
<evidence type="ECO:0000256" key="1">
    <source>
        <dbReference type="ARBA" id="ARBA00006917"/>
    </source>
</evidence>
<dbReference type="InterPro" id="IPR020837">
    <property type="entry name" value="Fibrinogen_CS"/>
</dbReference>
<evidence type="ECO:0000313" key="5">
    <source>
        <dbReference type="EMBL" id="EKC21245.1"/>
    </source>
</evidence>
<dbReference type="InterPro" id="IPR014716">
    <property type="entry name" value="Fibrinogen_a/b/g_C_1"/>
</dbReference>
<dbReference type="SMART" id="SM00186">
    <property type="entry name" value="FBG"/>
    <property type="match status" value="1"/>
</dbReference>
<dbReference type="GO" id="GO:0043130">
    <property type="term" value="F:ubiquitin binding"/>
    <property type="evidence" value="ECO:0007669"/>
    <property type="project" value="TreeGrafter"/>
</dbReference>
<dbReference type="GO" id="GO:0000724">
    <property type="term" value="P:double-strand break repair via homologous recombination"/>
    <property type="evidence" value="ECO:0007669"/>
    <property type="project" value="TreeGrafter"/>
</dbReference>
<proteinExistence type="inferred from homology"/>
<dbReference type="InterPro" id="IPR021772">
    <property type="entry name" value="WDR48/Bun107"/>
</dbReference>
<dbReference type="PROSITE" id="PS50082">
    <property type="entry name" value="WD_REPEATS_2"/>
    <property type="match status" value="5"/>
</dbReference>
<dbReference type="AlphaFoldDB" id="K1PXR3"/>
<dbReference type="PROSITE" id="PS51406">
    <property type="entry name" value="FIBRINOGEN_C_2"/>
    <property type="match status" value="1"/>
</dbReference>
<dbReference type="InterPro" id="IPR015943">
    <property type="entry name" value="WD40/YVTN_repeat-like_dom_sf"/>
</dbReference>
<dbReference type="InParanoid" id="K1PXR3"/>
<dbReference type="EMBL" id="JH818181">
    <property type="protein sequence ID" value="EKC21245.1"/>
    <property type="molecule type" value="Genomic_DNA"/>
</dbReference>
<dbReference type="Pfam" id="PF00147">
    <property type="entry name" value="Fibrinogen_C"/>
    <property type="match status" value="1"/>
</dbReference>
<keyword evidence="3" id="KW-0677">Repeat</keyword>
<dbReference type="Gene3D" id="2.130.10.10">
    <property type="entry name" value="YVTN repeat-like/Quinoprotein amine dehydrogenase"/>
    <property type="match status" value="2"/>
</dbReference>
<dbReference type="SMART" id="SM00320">
    <property type="entry name" value="WD40"/>
    <property type="match status" value="7"/>
</dbReference>
<dbReference type="InterPro" id="IPR036322">
    <property type="entry name" value="WD40_repeat_dom_sf"/>
</dbReference>
<dbReference type="PANTHER" id="PTHR19862:SF14">
    <property type="entry name" value="WD REPEAT-CONTAINING PROTEIN 48"/>
    <property type="match status" value="1"/>
</dbReference>
<dbReference type="CDD" id="cd00200">
    <property type="entry name" value="WD40"/>
    <property type="match status" value="1"/>
</dbReference>
<sequence>MGVRDLCNLLVRIGCIFSISFIIRDEIEKYNRSGVNSIQYDPDLQRLYSAGRDSIIRIWDTQAKEDPYLFSMEHHFDWVNDIVLCREGRALISASSDTTIKVWNAHEGSCLATLRTHKDYVKCLAYARDKEMVASAGLDRSIVYYDVASLVALTVNNNTTSISSVRETHSIYSLAMNPSGTVLVSGSTENSLKVYDPRDCVTCLMKLKGHTDNVRALVVSKDGTQCLSGSSDGTIRLWSLGQQRCIATLRVHDDSVWALQANDSFTTVYSGGRDKRVWATDLRNPDQRTLICEEKAPILKLELIEGDSENISRPGVTDSLWVATTDSSFRNWSLEKVQNQMSGDYDLDTIKPVNTQPLKCVKGNPRIKQYHVLNDRCHILTKDTDDNVALWNVVTARLVENLGKVNFEEEIKKRFKMIYVHHWFTVDLKLGLLTIHLDESDVFSAWVSAKELGFTPSSESVDTKLNLGQKLLEALFEHWPRAHWFVENEDGMLVKVDSPDFSVPDHTLIIIWHGLHSSHGSSDGESFNFYRFVCRDAGEMDQMNVPKHLNDWVPHWAAEIIIHKKTPKSIKLTFYLLPDPSTGIKPIKNEALSVPSDLMQVRKVIEHVYKFLRQGNENGHPSANHEKEVQDFSSIAGEKVELLCNNQVLNATMDLRTVKHFFWKQSGDLKDKCGGEGYTGSNGHCIYDGCQSCDCVGVLTHASGVYGITIGGNSKLVYCSFENGLSWTVIQKREDGSENFNRSWTDYELGFGSPASEVWLGNKYTHQLTAEGHSVLMIELEDFSGNKRYAEYSSFSLADVADNYRIQVTGYTGDAGDSFSGPCTKCNNGMPFSTYDRENDNAPDDMYYGHCAQWAKGGWWFNACHRSNLNGWYGDSSYAQGITWEAWKGFYDSLKSSTMKIRKL</sequence>
<protein>
    <submittedName>
        <fullName evidence="5">WD repeat-containing protein 48</fullName>
    </submittedName>
</protein>
<evidence type="ECO:0000256" key="4">
    <source>
        <dbReference type="ARBA" id="ARBA00023157"/>
    </source>
</evidence>
<comment type="similarity">
    <text evidence="1">Belongs to the WD repeat WDR48 family.</text>
</comment>
<dbReference type="HOGENOM" id="CLU_014960_0_1_1"/>
<keyword evidence="2" id="KW-0853">WD repeat</keyword>
<evidence type="ECO:0000256" key="3">
    <source>
        <dbReference type="ARBA" id="ARBA00022737"/>
    </source>
</evidence>
<accession>K1PXR3</accession>
<dbReference type="InterPro" id="IPR002181">
    <property type="entry name" value="Fibrinogen_a/b/g_C_dom"/>
</dbReference>
<dbReference type="SUPFAM" id="SSF56496">
    <property type="entry name" value="Fibrinogen C-terminal domain-like"/>
    <property type="match status" value="1"/>
</dbReference>
<dbReference type="Pfam" id="PF00400">
    <property type="entry name" value="WD40"/>
    <property type="match status" value="6"/>
</dbReference>
<dbReference type="Gene3D" id="3.90.215.10">
    <property type="entry name" value="Gamma Fibrinogen, chain A, domain 1"/>
    <property type="match status" value="1"/>
</dbReference>
<dbReference type="PROSITE" id="PS00514">
    <property type="entry name" value="FIBRINOGEN_C_1"/>
    <property type="match status" value="1"/>
</dbReference>
<dbReference type="PROSITE" id="PS50294">
    <property type="entry name" value="WD_REPEATS_REGION"/>
    <property type="match status" value="3"/>
</dbReference>
<reference evidence="5" key="1">
    <citation type="journal article" date="2012" name="Nature">
        <title>The oyster genome reveals stress adaptation and complexity of shell formation.</title>
        <authorList>
            <person name="Zhang G."/>
            <person name="Fang X."/>
            <person name="Guo X."/>
            <person name="Li L."/>
            <person name="Luo R."/>
            <person name="Xu F."/>
            <person name="Yang P."/>
            <person name="Zhang L."/>
            <person name="Wang X."/>
            <person name="Qi H."/>
            <person name="Xiong Z."/>
            <person name="Que H."/>
            <person name="Xie Y."/>
            <person name="Holland P.W."/>
            <person name="Paps J."/>
            <person name="Zhu Y."/>
            <person name="Wu F."/>
            <person name="Chen Y."/>
            <person name="Wang J."/>
            <person name="Peng C."/>
            <person name="Meng J."/>
            <person name="Yang L."/>
            <person name="Liu J."/>
            <person name="Wen B."/>
            <person name="Zhang N."/>
            <person name="Huang Z."/>
            <person name="Zhu Q."/>
            <person name="Feng Y."/>
            <person name="Mount A."/>
            <person name="Hedgecock D."/>
            <person name="Xu Z."/>
            <person name="Liu Y."/>
            <person name="Domazet-Loso T."/>
            <person name="Du Y."/>
            <person name="Sun X."/>
            <person name="Zhang S."/>
            <person name="Liu B."/>
            <person name="Cheng P."/>
            <person name="Jiang X."/>
            <person name="Li J."/>
            <person name="Fan D."/>
            <person name="Wang W."/>
            <person name="Fu W."/>
            <person name="Wang T."/>
            <person name="Wang B."/>
            <person name="Zhang J."/>
            <person name="Peng Z."/>
            <person name="Li Y."/>
            <person name="Li N."/>
            <person name="Wang J."/>
            <person name="Chen M."/>
            <person name="He Y."/>
            <person name="Tan F."/>
            <person name="Song X."/>
            <person name="Zheng Q."/>
            <person name="Huang R."/>
            <person name="Yang H."/>
            <person name="Du X."/>
            <person name="Chen L."/>
            <person name="Yang M."/>
            <person name="Gaffney P.M."/>
            <person name="Wang S."/>
            <person name="Luo L."/>
            <person name="She Z."/>
            <person name="Ming Y."/>
            <person name="Huang W."/>
            <person name="Zhang S."/>
            <person name="Huang B."/>
            <person name="Zhang Y."/>
            <person name="Qu T."/>
            <person name="Ni P."/>
            <person name="Miao G."/>
            <person name="Wang J."/>
            <person name="Wang Q."/>
            <person name="Steinberg C.E."/>
            <person name="Wang H."/>
            <person name="Li N."/>
            <person name="Qian L."/>
            <person name="Zhang G."/>
            <person name="Li Y."/>
            <person name="Yang H."/>
            <person name="Liu X."/>
            <person name="Wang J."/>
            <person name="Yin Y."/>
            <person name="Wang J."/>
        </authorList>
    </citation>
    <scope>NUCLEOTIDE SEQUENCE [LARGE SCALE GENOMIC DNA]</scope>
    <source>
        <strain evidence="5">05x7-T-G4-1.051#20</strain>
    </source>
</reference>
<dbReference type="PANTHER" id="PTHR19862">
    <property type="entry name" value="WD REPEAT-CONTAINING PROTEIN 48"/>
    <property type="match status" value="1"/>
</dbReference>
<dbReference type="SUPFAM" id="SSF50978">
    <property type="entry name" value="WD40 repeat-like"/>
    <property type="match status" value="1"/>
</dbReference>
<dbReference type="Pfam" id="PF11816">
    <property type="entry name" value="DUF3337"/>
    <property type="match status" value="1"/>
</dbReference>
<keyword evidence="4" id="KW-1015">Disulfide bond</keyword>
<dbReference type="InterPro" id="IPR036056">
    <property type="entry name" value="Fibrinogen-like_C"/>
</dbReference>
<dbReference type="CDD" id="cd00087">
    <property type="entry name" value="FReD"/>
    <property type="match status" value="1"/>
</dbReference>
<dbReference type="FunCoup" id="K1PXR3">
    <property type="interactions" value="2347"/>
</dbReference>
<name>K1PXR3_MAGGI</name>
<dbReference type="PRINTS" id="PR00320">
    <property type="entry name" value="GPROTEINBRPT"/>
</dbReference>
<organism evidence="5">
    <name type="scientific">Magallana gigas</name>
    <name type="common">Pacific oyster</name>
    <name type="synonym">Crassostrea gigas</name>
    <dbReference type="NCBI Taxonomy" id="29159"/>
    <lineage>
        <taxon>Eukaryota</taxon>
        <taxon>Metazoa</taxon>
        <taxon>Spiralia</taxon>
        <taxon>Lophotrochozoa</taxon>
        <taxon>Mollusca</taxon>
        <taxon>Bivalvia</taxon>
        <taxon>Autobranchia</taxon>
        <taxon>Pteriomorphia</taxon>
        <taxon>Ostreida</taxon>
        <taxon>Ostreoidea</taxon>
        <taxon>Ostreidae</taxon>
        <taxon>Magallana</taxon>
    </lineage>
</organism>